<evidence type="ECO:0000313" key="8">
    <source>
        <dbReference type="Proteomes" id="UP001217089"/>
    </source>
</evidence>
<evidence type="ECO:0000256" key="3">
    <source>
        <dbReference type="ARBA" id="ARBA00022692"/>
    </source>
</evidence>
<dbReference type="PANTHER" id="PTHR11706:SF81">
    <property type="entry name" value="METAL TRANSPORTER NRAMP1 HOMOLOG ISOFORM X1"/>
    <property type="match status" value="1"/>
</dbReference>
<feature type="transmembrane region" description="Helical" evidence="6">
    <location>
        <begin position="419"/>
        <end position="442"/>
    </location>
</feature>
<organism evidence="7 8">
    <name type="scientific">Tegillarca granosa</name>
    <name type="common">Malaysian cockle</name>
    <name type="synonym">Anadara granosa</name>
    <dbReference type="NCBI Taxonomy" id="220873"/>
    <lineage>
        <taxon>Eukaryota</taxon>
        <taxon>Metazoa</taxon>
        <taxon>Spiralia</taxon>
        <taxon>Lophotrochozoa</taxon>
        <taxon>Mollusca</taxon>
        <taxon>Bivalvia</taxon>
        <taxon>Autobranchia</taxon>
        <taxon>Pteriomorphia</taxon>
        <taxon>Arcoida</taxon>
        <taxon>Arcoidea</taxon>
        <taxon>Arcidae</taxon>
        <taxon>Tegillarca</taxon>
    </lineage>
</organism>
<evidence type="ECO:0000256" key="6">
    <source>
        <dbReference type="SAM" id="Phobius"/>
    </source>
</evidence>
<feature type="transmembrane region" description="Helical" evidence="6">
    <location>
        <begin position="249"/>
        <end position="269"/>
    </location>
</feature>
<feature type="transmembrane region" description="Helical" evidence="6">
    <location>
        <begin position="275"/>
        <end position="296"/>
    </location>
</feature>
<dbReference type="Proteomes" id="UP001217089">
    <property type="component" value="Unassembled WGS sequence"/>
</dbReference>
<protein>
    <submittedName>
        <fullName evidence="7">Uncharacterized protein</fullName>
    </submittedName>
</protein>
<dbReference type="Pfam" id="PF01566">
    <property type="entry name" value="Nramp"/>
    <property type="match status" value="2"/>
</dbReference>
<feature type="transmembrane region" description="Helical" evidence="6">
    <location>
        <begin position="26"/>
        <end position="48"/>
    </location>
</feature>
<dbReference type="EMBL" id="JARBDR010000793">
    <property type="protein sequence ID" value="KAJ8307569.1"/>
    <property type="molecule type" value="Genomic_DNA"/>
</dbReference>
<feature type="transmembrane region" description="Helical" evidence="6">
    <location>
        <begin position="69"/>
        <end position="96"/>
    </location>
</feature>
<evidence type="ECO:0000313" key="7">
    <source>
        <dbReference type="EMBL" id="KAJ8307569.1"/>
    </source>
</evidence>
<keyword evidence="3 6" id="KW-0812">Transmembrane</keyword>
<proteinExistence type="inferred from homology"/>
<dbReference type="PANTHER" id="PTHR11706">
    <property type="entry name" value="SOLUTE CARRIER PROTEIN FAMILY 11 MEMBER"/>
    <property type="match status" value="1"/>
</dbReference>
<comment type="subcellular location">
    <subcellularLocation>
        <location evidence="1">Membrane</location>
        <topology evidence="1">Multi-pass membrane protein</topology>
    </subcellularLocation>
</comment>
<evidence type="ECO:0000256" key="5">
    <source>
        <dbReference type="ARBA" id="ARBA00023136"/>
    </source>
</evidence>
<feature type="transmembrane region" description="Helical" evidence="6">
    <location>
        <begin position="197"/>
        <end position="228"/>
    </location>
</feature>
<keyword evidence="5 6" id="KW-0472">Membrane</keyword>
<accession>A0ABQ9EQR1</accession>
<keyword evidence="8" id="KW-1185">Reference proteome</keyword>
<comment type="caution">
    <text evidence="7">The sequence shown here is derived from an EMBL/GenBank/DDBJ whole genome shotgun (WGS) entry which is preliminary data.</text>
</comment>
<dbReference type="NCBIfam" id="NF037982">
    <property type="entry name" value="Nramp_1"/>
    <property type="match status" value="1"/>
</dbReference>
<name>A0ABQ9EQR1_TEGGR</name>
<reference evidence="7 8" key="1">
    <citation type="submission" date="2022-12" db="EMBL/GenBank/DDBJ databases">
        <title>Chromosome-level genome of Tegillarca granosa.</title>
        <authorList>
            <person name="Kim J."/>
        </authorList>
    </citation>
    <scope>NUCLEOTIDE SEQUENCE [LARGE SCALE GENOMIC DNA]</scope>
    <source>
        <strain evidence="7">Teg-2019</strain>
        <tissue evidence="7">Adductor muscle</tissue>
    </source>
</reference>
<feature type="transmembrane region" description="Helical" evidence="6">
    <location>
        <begin position="133"/>
        <end position="151"/>
    </location>
</feature>
<evidence type="ECO:0000256" key="2">
    <source>
        <dbReference type="ARBA" id="ARBA00006670"/>
    </source>
</evidence>
<feature type="transmembrane region" description="Helical" evidence="6">
    <location>
        <begin position="378"/>
        <end position="399"/>
    </location>
</feature>
<gene>
    <name evidence="7" type="ORF">KUTeg_015653</name>
</gene>
<feature type="transmembrane region" description="Helical" evidence="6">
    <location>
        <begin position="102"/>
        <end position="121"/>
    </location>
</feature>
<comment type="similarity">
    <text evidence="2">Belongs to the NRAMP family.</text>
</comment>
<sequence length="558" mass="63110">MMSIAYLDPGNIESDLQTGAIAEYKLLWVLMWSTVLGLVLQLLAARLGCVTGLNLAEVCQREYPKAPRIVLWLMMEVAIIGSDIQEVIGSAIAINLLSSNKIPIWAGVLITGIDTFTFLFLENAGLRKLEALFGALITTMAVTFLYIYILIKPNQGDILVGLWFPWCQDCDKDAITQLVGIVGAVIMPHNIYLHSALVLVAIALFVSFLINLFVVAVFAAAFSGPNYADASLRNAGFLNIKWAKWKRVLFTRSIAMVPTITVALAATNQLDTMNIWLNVLQSVQLPFALLPVLHFTNSDRIMKEFKNGRMFQAKLMHSIMIMDSCQNLLKCLKIALGPHNVIRIKRYLKGTLENDITEYEVRRSMTEYPLDDSRDVTLHILSILILMYMTCQICVYLVQIFAENSALYCYYSCFVKSKLFILEIGISRMLSILLFASFFYLITCAINNRYKIYCNVNYSNYSLYFVIDVRIIVYKSGLSIFLSNVTVKFKNTTGICLGIKLGALSKCFISYKKMNKTWTKTKKTKKPKIIIIIFIRIFSHHVCVLGDPRGICLQLVYR</sequence>
<dbReference type="InterPro" id="IPR001046">
    <property type="entry name" value="NRAMP_fam"/>
</dbReference>
<dbReference type="PRINTS" id="PR00447">
    <property type="entry name" value="NATRESASSCMP"/>
</dbReference>
<evidence type="ECO:0000256" key="4">
    <source>
        <dbReference type="ARBA" id="ARBA00022989"/>
    </source>
</evidence>
<evidence type="ECO:0000256" key="1">
    <source>
        <dbReference type="ARBA" id="ARBA00004141"/>
    </source>
</evidence>
<dbReference type="NCBIfam" id="TIGR01197">
    <property type="entry name" value="nramp"/>
    <property type="match status" value="1"/>
</dbReference>
<keyword evidence="4 6" id="KW-1133">Transmembrane helix</keyword>